<gene>
    <name evidence="1" type="ORF">J2W31_005384</name>
</gene>
<comment type="caution">
    <text evidence="1">The sequence shown here is derived from an EMBL/GenBank/DDBJ whole genome shotgun (WGS) entry which is preliminary data.</text>
</comment>
<protein>
    <submittedName>
        <fullName evidence="1">Uncharacterized protein</fullName>
    </submittedName>
</protein>
<dbReference type="EMBL" id="JAUSRD010000017">
    <property type="protein sequence ID" value="MDP9896249.1"/>
    <property type="molecule type" value="Genomic_DNA"/>
</dbReference>
<name>A0AAW8D6S9_9BURK</name>
<reference evidence="1" key="1">
    <citation type="submission" date="2023-07" db="EMBL/GenBank/DDBJ databases">
        <title>Sorghum-associated microbial communities from plants grown in Nebraska, USA.</title>
        <authorList>
            <person name="Schachtman D."/>
        </authorList>
    </citation>
    <scope>NUCLEOTIDE SEQUENCE</scope>
    <source>
        <strain evidence="1">DS3754</strain>
    </source>
</reference>
<accession>A0AAW8D6S9</accession>
<dbReference type="Proteomes" id="UP001242045">
    <property type="component" value="Unassembled WGS sequence"/>
</dbReference>
<organism evidence="1 2">
    <name type="scientific">Variovorax boronicumulans</name>
    <dbReference type="NCBI Taxonomy" id="436515"/>
    <lineage>
        <taxon>Bacteria</taxon>
        <taxon>Pseudomonadati</taxon>
        <taxon>Pseudomonadota</taxon>
        <taxon>Betaproteobacteria</taxon>
        <taxon>Burkholderiales</taxon>
        <taxon>Comamonadaceae</taxon>
        <taxon>Variovorax</taxon>
    </lineage>
</organism>
<evidence type="ECO:0000313" key="1">
    <source>
        <dbReference type="EMBL" id="MDP9896249.1"/>
    </source>
</evidence>
<evidence type="ECO:0000313" key="2">
    <source>
        <dbReference type="Proteomes" id="UP001242045"/>
    </source>
</evidence>
<dbReference type="RefSeq" id="WP_307686629.1">
    <property type="nucleotide sequence ID" value="NZ_JAUSRD010000017.1"/>
</dbReference>
<proteinExistence type="predicted"/>
<dbReference type="AlphaFoldDB" id="A0AAW8D6S9"/>
<sequence>MQWLNLFLEHGRGRVHGEDELHFLEVRLTHPRAAAMPMSCDVHSKVMCEAVTIYTMRARSSCGSFESRARQHRLRAAAFVLCDEIGIFLVGIAMDPHEDQGFTPLAVHDGQPLDELVHLLSHGRWRSRHALFGGSPGRSGGHDVAARVIQQRQRLQHRPSGVLKRIHAQIGFPEPHRGRVPVTGPAGEILQQFSVKALGHDTPQPVRRGKLASRLRFGGR</sequence>